<comment type="caution">
    <text evidence="3">The sequence shown here is derived from an EMBL/GenBank/DDBJ whole genome shotgun (WGS) entry which is preliminary data.</text>
</comment>
<feature type="compositionally biased region" description="Basic and acidic residues" evidence="1">
    <location>
        <begin position="1"/>
        <end position="12"/>
    </location>
</feature>
<gene>
    <name evidence="3" type="ORF">L1049_020610</name>
</gene>
<dbReference type="PANTHER" id="PTHR33624">
    <property type="entry name" value="SIGMA FACTOR BINDING PROTEIN 1, CHLOROPLASTIC"/>
    <property type="match status" value="1"/>
</dbReference>
<dbReference type="Proteomes" id="UP001415857">
    <property type="component" value="Unassembled WGS sequence"/>
</dbReference>
<dbReference type="AlphaFoldDB" id="A0AAP0S863"/>
<dbReference type="PANTHER" id="PTHR33624:SF2">
    <property type="entry name" value="SIGMA FACTOR BINDING PROTEIN 1, CHLOROPLASTIC"/>
    <property type="match status" value="1"/>
</dbReference>
<accession>A0AAP0S863</accession>
<feature type="region of interest" description="Disordered" evidence="1">
    <location>
        <begin position="1"/>
        <end position="24"/>
    </location>
</feature>
<dbReference type="InterPro" id="IPR008889">
    <property type="entry name" value="VQ"/>
</dbReference>
<name>A0AAP0S863_LIQFO</name>
<proteinExistence type="predicted"/>
<sequence>MEMGKRLRDHQNTHHLKSRKATKVEQKPTKITYISNPITVKACSPFEFRTVVQELTGKNSDVRSPGDTGLATITDEASWVLDHETPQEKLVNENVEDGFLNTIYSHEMDDEGFLWGEVLESLSGFQSPSVFV</sequence>
<evidence type="ECO:0000256" key="1">
    <source>
        <dbReference type="SAM" id="MobiDB-lite"/>
    </source>
</evidence>
<protein>
    <recommendedName>
        <fullName evidence="2">VQ domain-containing protein</fullName>
    </recommendedName>
</protein>
<dbReference type="InterPro" id="IPR039335">
    <property type="entry name" value="SIB1/2"/>
</dbReference>
<organism evidence="3 4">
    <name type="scientific">Liquidambar formosana</name>
    <name type="common">Formosan gum</name>
    <dbReference type="NCBI Taxonomy" id="63359"/>
    <lineage>
        <taxon>Eukaryota</taxon>
        <taxon>Viridiplantae</taxon>
        <taxon>Streptophyta</taxon>
        <taxon>Embryophyta</taxon>
        <taxon>Tracheophyta</taxon>
        <taxon>Spermatophyta</taxon>
        <taxon>Magnoliopsida</taxon>
        <taxon>eudicotyledons</taxon>
        <taxon>Gunneridae</taxon>
        <taxon>Pentapetalae</taxon>
        <taxon>Saxifragales</taxon>
        <taxon>Altingiaceae</taxon>
        <taxon>Liquidambar</taxon>
    </lineage>
</organism>
<keyword evidence="4" id="KW-1185">Reference proteome</keyword>
<evidence type="ECO:0000313" key="4">
    <source>
        <dbReference type="Proteomes" id="UP001415857"/>
    </source>
</evidence>
<dbReference type="EMBL" id="JBBPBK010000001">
    <property type="protein sequence ID" value="KAK9292635.1"/>
    <property type="molecule type" value="Genomic_DNA"/>
</dbReference>
<evidence type="ECO:0000313" key="3">
    <source>
        <dbReference type="EMBL" id="KAK9292635.1"/>
    </source>
</evidence>
<feature type="domain" description="VQ" evidence="2">
    <location>
        <begin position="47"/>
        <end position="61"/>
    </location>
</feature>
<reference evidence="3 4" key="1">
    <citation type="journal article" date="2024" name="Plant J.">
        <title>Genome sequences and population genomics reveal climatic adaptation and genomic divergence between two closely related sweetgum species.</title>
        <authorList>
            <person name="Xu W.Q."/>
            <person name="Ren C.Q."/>
            <person name="Zhang X.Y."/>
            <person name="Comes H.P."/>
            <person name="Liu X.H."/>
            <person name="Li Y.G."/>
            <person name="Kettle C.J."/>
            <person name="Jalonen R."/>
            <person name="Gaisberger H."/>
            <person name="Ma Y.Z."/>
            <person name="Qiu Y.X."/>
        </authorList>
    </citation>
    <scope>NUCLEOTIDE SEQUENCE [LARGE SCALE GENOMIC DNA]</scope>
    <source>
        <strain evidence="3">Hangzhou</strain>
    </source>
</reference>
<dbReference type="Pfam" id="PF05678">
    <property type="entry name" value="VQ"/>
    <property type="match status" value="1"/>
</dbReference>
<evidence type="ECO:0000259" key="2">
    <source>
        <dbReference type="Pfam" id="PF05678"/>
    </source>
</evidence>